<protein>
    <submittedName>
        <fullName evidence="2">Uncharacterized protein</fullName>
    </submittedName>
</protein>
<gene>
    <name evidence="2" type="ORF">APZ42_025623</name>
</gene>
<evidence type="ECO:0000313" key="2">
    <source>
        <dbReference type="EMBL" id="KZS10013.1"/>
    </source>
</evidence>
<reference evidence="2 3" key="1">
    <citation type="submission" date="2016-03" db="EMBL/GenBank/DDBJ databases">
        <title>EvidentialGene: Evidence-directed Construction of Genes on Genomes.</title>
        <authorList>
            <person name="Gilbert D.G."/>
            <person name="Choi J.-H."/>
            <person name="Mockaitis K."/>
            <person name="Colbourne J."/>
            <person name="Pfrender M."/>
        </authorList>
    </citation>
    <scope>NUCLEOTIDE SEQUENCE [LARGE SCALE GENOMIC DNA]</scope>
    <source>
        <strain evidence="2 3">Xinb3</strain>
        <tissue evidence="2">Complete organism</tissue>
    </source>
</reference>
<feature type="compositionally biased region" description="Basic and acidic residues" evidence="1">
    <location>
        <begin position="11"/>
        <end position="24"/>
    </location>
</feature>
<dbReference type="Proteomes" id="UP000076858">
    <property type="component" value="Unassembled WGS sequence"/>
</dbReference>
<feature type="region of interest" description="Disordered" evidence="1">
    <location>
        <begin position="1"/>
        <end position="37"/>
    </location>
</feature>
<sequence>MFQFRGQLKCSKSEKTTKKKRENEEGGVPNHGVPNHPHQKYLKRFYLLKSVDETIQKPDGDFTYMFEANKDPSECQGDASCQNEYPHGNVTTGQMLSTNFIQTKQPQREVMKKGHGPPNKEYKRIVANAPPSINEFKVTARETSNKLQTFKPLKGKKLRLRRDDLYNLYEMENSQKFIRHFVSFPDVIVVMYLDEL</sequence>
<name>A0A164SWJ1_9CRUS</name>
<keyword evidence="3" id="KW-1185">Reference proteome</keyword>
<comment type="caution">
    <text evidence="2">The sequence shown here is derived from an EMBL/GenBank/DDBJ whole genome shotgun (WGS) entry which is preliminary data.</text>
</comment>
<dbReference type="EMBL" id="LRGB01001920">
    <property type="protein sequence ID" value="KZS10013.1"/>
    <property type="molecule type" value="Genomic_DNA"/>
</dbReference>
<proteinExistence type="predicted"/>
<accession>A0A164SWJ1</accession>
<evidence type="ECO:0000313" key="3">
    <source>
        <dbReference type="Proteomes" id="UP000076858"/>
    </source>
</evidence>
<dbReference type="AlphaFoldDB" id="A0A164SWJ1"/>
<evidence type="ECO:0000256" key="1">
    <source>
        <dbReference type="SAM" id="MobiDB-lite"/>
    </source>
</evidence>
<organism evidence="2 3">
    <name type="scientific">Daphnia magna</name>
    <dbReference type="NCBI Taxonomy" id="35525"/>
    <lineage>
        <taxon>Eukaryota</taxon>
        <taxon>Metazoa</taxon>
        <taxon>Ecdysozoa</taxon>
        <taxon>Arthropoda</taxon>
        <taxon>Crustacea</taxon>
        <taxon>Branchiopoda</taxon>
        <taxon>Diplostraca</taxon>
        <taxon>Cladocera</taxon>
        <taxon>Anomopoda</taxon>
        <taxon>Daphniidae</taxon>
        <taxon>Daphnia</taxon>
    </lineage>
</organism>